<dbReference type="Pfam" id="PF22486">
    <property type="entry name" value="MATH_2"/>
    <property type="match status" value="1"/>
</dbReference>
<dbReference type="PROSITE" id="PS50144">
    <property type="entry name" value="MATH"/>
    <property type="match status" value="1"/>
</dbReference>
<proteinExistence type="inferred from homology"/>
<evidence type="ECO:0000259" key="5">
    <source>
        <dbReference type="PROSITE" id="PS50144"/>
    </source>
</evidence>
<evidence type="ECO:0000256" key="3">
    <source>
        <dbReference type="SAM" id="MobiDB-lite"/>
    </source>
</evidence>
<dbReference type="InterPro" id="IPR002083">
    <property type="entry name" value="MATH/TRAF_dom"/>
</dbReference>
<evidence type="ECO:0000256" key="2">
    <source>
        <dbReference type="ARBA" id="ARBA00010846"/>
    </source>
</evidence>
<dbReference type="InterPro" id="IPR008974">
    <property type="entry name" value="TRAF-like"/>
</dbReference>
<feature type="region of interest" description="Disordered" evidence="3">
    <location>
        <begin position="1"/>
        <end position="23"/>
    </location>
</feature>
<evidence type="ECO:0000259" key="4">
    <source>
        <dbReference type="PROSITE" id="PS50097"/>
    </source>
</evidence>
<sequence length="409" mass="44616">MATGAAAASGRSLTPSAPSKSSTVTGWHEFTIERYSATKGLGVGLYLPSGPFSVGGQRWQICFFPDGENDLDADFVSIYVDILNPSNNPNPRAGAGAGAGAEEEQSVLALYGFQLLDGQGRPISKHRIACSPSAFSRAHPSRGFSQFMRRADLEASPSLHFDDLLVVKCSLSVYRSQPQPDPHHNYRLREMPALSKHLSRLLHSGDAADVTLTVPGGKSFRAHRCVLAARSPVFKAQLLPNNNNNNNNHVELGPIIVEDVEAGTFESLLHFIYTDSLPPGESLIVEGSGKDESILKTQRLLAVADQYGVDKLKLMCEDKLCENLTLATVGDTLNLVERHNCPRLKALCFEFMTKFATHARQSNHSELKRRSSSSQHLVRTPAKRLRGKSTEASSSNNAGSLRRSARLRK</sequence>
<dbReference type="SUPFAM" id="SSF54695">
    <property type="entry name" value="POZ domain"/>
    <property type="match status" value="1"/>
</dbReference>
<accession>A0A9Q0HQF0</accession>
<feature type="domain" description="MATH" evidence="5">
    <location>
        <begin position="25"/>
        <end position="171"/>
    </location>
</feature>
<feature type="compositionally biased region" description="Polar residues" evidence="3">
    <location>
        <begin position="390"/>
        <end position="399"/>
    </location>
</feature>
<comment type="pathway">
    <text evidence="1">Protein modification; protein ubiquitination.</text>
</comment>
<comment type="caution">
    <text evidence="6">The sequence shown here is derived from an EMBL/GenBank/DDBJ whole genome shotgun (WGS) entry which is preliminary data.</text>
</comment>
<protein>
    <submittedName>
        <fullName evidence="6">Uncharacterized protein</fullName>
    </submittedName>
</protein>
<dbReference type="AlphaFoldDB" id="A0A9Q0HQF0"/>
<organism evidence="6 7">
    <name type="scientific">Rhynchospora breviuscula</name>
    <dbReference type="NCBI Taxonomy" id="2022672"/>
    <lineage>
        <taxon>Eukaryota</taxon>
        <taxon>Viridiplantae</taxon>
        <taxon>Streptophyta</taxon>
        <taxon>Embryophyta</taxon>
        <taxon>Tracheophyta</taxon>
        <taxon>Spermatophyta</taxon>
        <taxon>Magnoliopsida</taxon>
        <taxon>Liliopsida</taxon>
        <taxon>Poales</taxon>
        <taxon>Cyperaceae</taxon>
        <taxon>Cyperoideae</taxon>
        <taxon>Rhynchosporeae</taxon>
        <taxon>Rhynchospora</taxon>
    </lineage>
</organism>
<dbReference type="Gene3D" id="2.60.210.10">
    <property type="entry name" value="Apoptosis, Tumor Necrosis Factor Receptor Associated Protein 2, Chain A"/>
    <property type="match status" value="1"/>
</dbReference>
<dbReference type="Pfam" id="PF24570">
    <property type="entry name" value="BACK_BPM_SPOP"/>
    <property type="match status" value="1"/>
</dbReference>
<evidence type="ECO:0000313" key="6">
    <source>
        <dbReference type="EMBL" id="KAJ1694602.1"/>
    </source>
</evidence>
<dbReference type="PROSITE" id="PS50097">
    <property type="entry name" value="BTB"/>
    <property type="match status" value="1"/>
</dbReference>
<dbReference type="Gene3D" id="3.30.710.10">
    <property type="entry name" value="Potassium Channel Kv1.1, Chain A"/>
    <property type="match status" value="1"/>
</dbReference>
<dbReference type="Proteomes" id="UP001151287">
    <property type="component" value="Unassembled WGS sequence"/>
</dbReference>
<dbReference type="InterPro" id="IPR000210">
    <property type="entry name" value="BTB/POZ_dom"/>
</dbReference>
<evidence type="ECO:0000256" key="1">
    <source>
        <dbReference type="ARBA" id="ARBA00004906"/>
    </source>
</evidence>
<feature type="domain" description="BTB" evidence="4">
    <location>
        <begin position="208"/>
        <end position="281"/>
    </location>
</feature>
<dbReference type="InterPro" id="IPR011333">
    <property type="entry name" value="SKP1/BTB/POZ_sf"/>
</dbReference>
<dbReference type="Pfam" id="PF00651">
    <property type="entry name" value="BTB"/>
    <property type="match status" value="1"/>
</dbReference>
<dbReference type="SMART" id="SM00225">
    <property type="entry name" value="BTB"/>
    <property type="match status" value="1"/>
</dbReference>
<dbReference type="Gene3D" id="6.10.250.3030">
    <property type="match status" value="1"/>
</dbReference>
<dbReference type="PANTHER" id="PTHR26379">
    <property type="entry name" value="BTB/POZ AND MATH DOMAIN-CONTAINING PROTEIN 1"/>
    <property type="match status" value="1"/>
</dbReference>
<gene>
    <name evidence="6" type="ORF">LUZ63_011300</name>
</gene>
<dbReference type="SUPFAM" id="SSF49599">
    <property type="entry name" value="TRAF domain-like"/>
    <property type="match status" value="1"/>
</dbReference>
<dbReference type="PANTHER" id="PTHR26379:SF187">
    <property type="entry name" value="OS07G0655300 PROTEIN"/>
    <property type="match status" value="1"/>
</dbReference>
<evidence type="ECO:0000313" key="7">
    <source>
        <dbReference type="Proteomes" id="UP001151287"/>
    </source>
</evidence>
<dbReference type="CDD" id="cd00121">
    <property type="entry name" value="MATH"/>
    <property type="match status" value="1"/>
</dbReference>
<dbReference type="InterPro" id="IPR045005">
    <property type="entry name" value="BPM1-6"/>
</dbReference>
<reference evidence="6" key="1">
    <citation type="journal article" date="2022" name="Cell">
        <title>Repeat-based holocentromeres influence genome architecture and karyotype evolution.</title>
        <authorList>
            <person name="Hofstatter P.G."/>
            <person name="Thangavel G."/>
            <person name="Lux T."/>
            <person name="Neumann P."/>
            <person name="Vondrak T."/>
            <person name="Novak P."/>
            <person name="Zhang M."/>
            <person name="Costa L."/>
            <person name="Castellani M."/>
            <person name="Scott A."/>
            <person name="Toegelov H."/>
            <person name="Fuchs J."/>
            <person name="Mata-Sucre Y."/>
            <person name="Dias Y."/>
            <person name="Vanzela A.L.L."/>
            <person name="Huettel B."/>
            <person name="Almeida C.C.S."/>
            <person name="Simkova H."/>
            <person name="Souza G."/>
            <person name="Pedrosa-Harand A."/>
            <person name="Macas J."/>
            <person name="Mayer K.F.X."/>
            <person name="Houben A."/>
            <person name="Marques A."/>
        </authorList>
    </citation>
    <scope>NUCLEOTIDE SEQUENCE</scope>
    <source>
        <strain evidence="6">RhyBre1mFocal</strain>
    </source>
</reference>
<feature type="region of interest" description="Disordered" evidence="3">
    <location>
        <begin position="360"/>
        <end position="409"/>
    </location>
</feature>
<dbReference type="GO" id="GO:0016567">
    <property type="term" value="P:protein ubiquitination"/>
    <property type="evidence" value="ECO:0007669"/>
    <property type="project" value="InterPro"/>
</dbReference>
<dbReference type="InterPro" id="IPR056423">
    <property type="entry name" value="BACK_BPM_SPOP"/>
</dbReference>
<feature type="compositionally biased region" description="Polar residues" evidence="3">
    <location>
        <begin position="11"/>
        <end position="23"/>
    </location>
</feature>
<dbReference type="OrthoDB" id="632610at2759"/>
<name>A0A9Q0HQF0_9POAL</name>
<dbReference type="EMBL" id="JAMQYH010000003">
    <property type="protein sequence ID" value="KAJ1694602.1"/>
    <property type="molecule type" value="Genomic_DNA"/>
</dbReference>
<keyword evidence="7" id="KW-1185">Reference proteome</keyword>
<comment type="similarity">
    <text evidence="2">Belongs to the Tdpoz family.</text>
</comment>